<dbReference type="InterPro" id="IPR013783">
    <property type="entry name" value="Ig-like_fold"/>
</dbReference>
<dbReference type="Gene3D" id="2.60.40.10">
    <property type="entry name" value="Immunoglobulins"/>
    <property type="match status" value="3"/>
</dbReference>
<accession>A0A2K9NNG7</accession>
<keyword evidence="2" id="KW-1185">Reference proteome</keyword>
<reference evidence="1 2" key="1">
    <citation type="submission" date="2018-01" db="EMBL/GenBank/DDBJ databases">
        <title>Complete genome sequence of Bacteriovorax stolpii DSM12778.</title>
        <authorList>
            <person name="Tang B."/>
            <person name="Chang J."/>
        </authorList>
    </citation>
    <scope>NUCLEOTIDE SEQUENCE [LARGE SCALE GENOMIC DNA]</scope>
    <source>
        <strain evidence="1 2">DSM 12778</strain>
    </source>
</reference>
<dbReference type="EMBL" id="CP025704">
    <property type="protein sequence ID" value="AUN97037.1"/>
    <property type="molecule type" value="Genomic_DNA"/>
</dbReference>
<name>A0A2K9NNG7_BACTC</name>
<proteinExistence type="predicted"/>
<evidence type="ECO:0000313" key="1">
    <source>
        <dbReference type="EMBL" id="AUN97037.1"/>
    </source>
</evidence>
<evidence type="ECO:0000313" key="2">
    <source>
        <dbReference type="Proteomes" id="UP000235584"/>
    </source>
</evidence>
<protein>
    <submittedName>
        <fullName evidence="1">Uncharacterized protein</fullName>
    </submittedName>
</protein>
<dbReference type="RefSeq" id="WP_102242332.1">
    <property type="nucleotide sequence ID" value="NZ_CP025704.1"/>
</dbReference>
<dbReference type="Proteomes" id="UP000235584">
    <property type="component" value="Chromosome"/>
</dbReference>
<dbReference type="KEGG" id="bsto:C0V70_02730"/>
<gene>
    <name evidence="1" type="ORF">C0V70_02730</name>
</gene>
<sequence>MSALALMSLYVLYAPKSQGNGDEMKVASIVEQLKTVKRKRDFYQGWIDVKPGDSLSQNDEIYTHGQSSAKINFINGPEISLFENSLLRIKTVNKTNTFSLDKGNLIAKLNKDSPNLDIELGGKKYSFKSDNANIQIEQGSGENKFLLLDGKARLKDQEILPNQVVIQDLKTGNIKVKTIPFIPESPVHNLRRYFVKDTALEFSWKSVVDDTPATLTIAKDANFKKIFYSEEITANQKTLTLSEAGTYFWRLTGKDQVSGPIKTFTLIEEMPVVVNARESILYKGPKLTDKAFISWPKNNVANFLLRLESPDKKTEEIKLSKSNYEFTPSEVGTYQVSVRVDSPERPLALWSSPLSLSVMEAHPVSITAITPPLLEKVNYNDQQTSQVLSWTGPSSVRYKVRLIKDDIVQEFETEQTSLPINLKDKGEYSWEVQGETLSGVTSNKIAGKIVIKSPLRLAQMPSEGAVIELEKPDQLVSFKWDKVEASALYQFELSDDPAFKKIIVAKDVETNNASTSLANTGRYFWRVKVKKGENVEYSSPVSVEIKPSPPLSRPEITPSLKIKLKYLEESSSFNIFDLFIGRAHAEGPVAVAEWDLPANSRAKSYIVEIYKDSDLKTLITRIETEVPHVIWKNATPGVFYWRVSYVDFWGRKTEFSRVSTLEAEVNPELLKPEPVEIQLLLPKHRAAIMPEEEDSALLSWEAIPETKTYQISISSDLEFTHIHLSKKVNSTDFKISCKMFDGRAGEYYWKVEAQENASKRRMFQIGCAPKKVAPPVVVEEKPPVVEVKMEVKPVVEKEIEHYLRLGFKPHKLSYENKADQYTAEVDGAVLNSWSVLYQKPIGMKYFQLLSPSFSFSRGKVFKEITFMDMDLNLKMIRKGDSFSWGPMIAFVKKTIYVESNLKIADEGFSSPVAGAFIRTKLGAIDLNAEAGFGKLFSLHADAMVKIKSHYGAGIFVDNVSFTKEENKHSFMSFGLMFNYTFDFLDKE</sequence>
<organism evidence="1 2">
    <name type="scientific">Bacteriovorax stolpii</name>
    <name type="common">Bdellovibrio stolpii</name>
    <dbReference type="NCBI Taxonomy" id="960"/>
    <lineage>
        <taxon>Bacteria</taxon>
        <taxon>Pseudomonadati</taxon>
        <taxon>Bdellovibrionota</taxon>
        <taxon>Bacteriovoracia</taxon>
        <taxon>Bacteriovoracales</taxon>
        <taxon>Bacteriovoracaceae</taxon>
        <taxon>Bacteriovorax</taxon>
    </lineage>
</organism>
<dbReference type="AlphaFoldDB" id="A0A2K9NNG7"/>